<feature type="compositionally biased region" description="Low complexity" evidence="14">
    <location>
        <begin position="215"/>
        <end position="226"/>
    </location>
</feature>
<evidence type="ECO:0000256" key="11">
    <source>
        <dbReference type="ARBA" id="ARBA00023157"/>
    </source>
</evidence>
<gene>
    <name evidence="16" type="ORF">PAPYR_4217</name>
</gene>
<keyword evidence="7" id="KW-0378">Hydrolase</keyword>
<keyword evidence="8" id="KW-0788">Thiol protease</keyword>
<feature type="compositionally biased region" description="Pro residues" evidence="14">
    <location>
        <begin position="263"/>
        <end position="274"/>
    </location>
</feature>
<keyword evidence="5 13" id="KW-0547">Nucleotide-binding</keyword>
<sequence length="1221" mass="131502">MEPDPNSKEIMKFSHLSYLDRQLRAYHEQREAESLQLILFDPVHHQFVVYNPFSKSISILPHGSTLPLGATLRDPHSPGSAGTTATSPFMTQDYFSILARSHTAYARKGGGDATIAAIPAPGVASSRPAPFLAPESTSPPPADDQPDFIIIDNENPTPKSSESPRAPHPHRMHIEEVLSTGPDRIKVVASPQADTLASAFFSTPQFRPIAGGRASSSSSATVTTTSPQPPTPTHPWGLVRPHSAMFPSPPPSPFPRGQVRSPMLPPAPSPPTPSAFPSGGTLMLASTMHTSAAALSAGLEAESDQGMSTEPAGGGVEGVLGMGMGGNGTGGGSTDMDGVDLVNQGYYRKFFVQEEKLGSGRFGSVFRCRHMLRGIELGTYAVKQVAVGEDHPWLRHVLREVRVLEKLHHPNVIAYKHSWLEYHQPSPFCPRVPHLFILMEYANGGNLADYIFSPPMPMPMPATTTAAVGGSPPRPGGAHHHPPGPTGPLQPAAAVAEGGGGEDQYADPQTGTVYTGHMATVLRARHAKHQQQQQQQHTTPPTQPSQQHPAPPPSTQLPPPPPQPSRPPLQPPGTSDPAAIVTQGGIYPLGPGGTWVRVLSNAEVAALFEGVCRGLMHLHALGVVHCDMKLQNLLLNWTEDVAGHKSLEVMLTDFGQSFLPISDQPSQHEHTGTVEFMAPELLLDAALPCSEKSDIWSLGVCLYAMLCSAMPFTAPTVPETIAAVTAATGPPAHPLLAARPESFQVGLAMLMARDPQSRPSLADFLATSFLAPHPSSIPPVPEPGIMVPPTPILFSKACKVNQVEPKLSTLPRLSFMTICPLLGTEWGRLQDSCVQTFSHFMIARIVTPHHTSSKPRDLIPQHLFSSFLSFLDSRGLPRTKPVNESKKLLRIHSHLGSSADSFEQAHEIGMRALSIIFLLASLAMAARPNYVGHGCAIKMTVDRKGHVLSPLPHEYLELASLPETYDIRQLNGISYASKNTNQHVPQWCGSCWAHGATSALADRFKLARKNAFPDILFSVQEIIACAGAGSCEGGDDYGVYQYIQKNGAVDETCNPYQAKDMKCTSEARCYTCDMNIDAPASECHPVTNFTTYHISEFGSVQGMDKMMAEIYGRGPISCTIGVTEPFLDYEGGVITSDAGQVLGGHIISVTGWSVERGIPYWIVRNSWGTSWGEGLWCRVGYDDSVAHPSDAASTGGWFRLQRGKNLFGIEESCTWAVPKLM</sequence>
<dbReference type="Gene3D" id="1.10.510.10">
    <property type="entry name" value="Transferase(Phosphotransferase) domain 1"/>
    <property type="match status" value="1"/>
</dbReference>
<evidence type="ECO:0000256" key="13">
    <source>
        <dbReference type="PROSITE-ProRule" id="PRU10141"/>
    </source>
</evidence>
<feature type="region of interest" description="Disordered" evidence="14">
    <location>
        <begin position="126"/>
        <end position="170"/>
    </location>
</feature>
<evidence type="ECO:0000256" key="2">
    <source>
        <dbReference type="ARBA" id="ARBA00022670"/>
    </source>
</evidence>
<feature type="compositionally biased region" description="Low complexity" evidence="14">
    <location>
        <begin position="462"/>
        <end position="471"/>
    </location>
</feature>
<dbReference type="Pfam" id="PF00069">
    <property type="entry name" value="Pkinase"/>
    <property type="match status" value="2"/>
</dbReference>
<dbReference type="SMART" id="SM00645">
    <property type="entry name" value="Pept_C1"/>
    <property type="match status" value="1"/>
</dbReference>
<keyword evidence="17" id="KW-1185">Reference proteome</keyword>
<comment type="similarity">
    <text evidence="1">Belongs to the protein kinase superfamily. NEK Ser/Thr protein kinase family. NIMA subfamily.</text>
</comment>
<feature type="region of interest" description="Disordered" evidence="14">
    <location>
        <begin position="524"/>
        <end position="584"/>
    </location>
</feature>
<evidence type="ECO:0000313" key="16">
    <source>
        <dbReference type="EMBL" id="KAJ4459816.1"/>
    </source>
</evidence>
<dbReference type="Gene3D" id="3.90.70.10">
    <property type="entry name" value="Cysteine proteinases"/>
    <property type="match status" value="1"/>
</dbReference>
<dbReference type="PROSITE" id="PS00108">
    <property type="entry name" value="PROTEIN_KINASE_ST"/>
    <property type="match status" value="1"/>
</dbReference>
<feature type="compositionally biased region" description="Pro residues" evidence="14">
    <location>
        <begin position="549"/>
        <end position="571"/>
    </location>
</feature>
<dbReference type="InterPro" id="IPR038765">
    <property type="entry name" value="Papain-like_cys_pep_sf"/>
</dbReference>
<dbReference type="SUPFAM" id="SSF56112">
    <property type="entry name" value="Protein kinase-like (PK-like)"/>
    <property type="match status" value="1"/>
</dbReference>
<dbReference type="CDD" id="cd02698">
    <property type="entry name" value="Peptidase_C1A_CathepsinX"/>
    <property type="match status" value="1"/>
</dbReference>
<organism evidence="16 17">
    <name type="scientific">Paratrimastix pyriformis</name>
    <dbReference type="NCBI Taxonomy" id="342808"/>
    <lineage>
        <taxon>Eukaryota</taxon>
        <taxon>Metamonada</taxon>
        <taxon>Preaxostyla</taxon>
        <taxon>Paratrimastigidae</taxon>
        <taxon>Paratrimastix</taxon>
    </lineage>
</organism>
<keyword evidence="11" id="KW-1015">Disulfide bond</keyword>
<feature type="compositionally biased region" description="Polar residues" evidence="14">
    <location>
        <begin position="154"/>
        <end position="163"/>
    </location>
</feature>
<protein>
    <submittedName>
        <fullName evidence="16">Cathepsin Z</fullName>
    </submittedName>
</protein>
<dbReference type="InterPro" id="IPR008271">
    <property type="entry name" value="Ser/Thr_kinase_AS"/>
</dbReference>
<proteinExistence type="inferred from homology"/>
<dbReference type="InterPro" id="IPR050660">
    <property type="entry name" value="NEK_Ser/Thr_kinase"/>
</dbReference>
<evidence type="ECO:0000256" key="9">
    <source>
        <dbReference type="ARBA" id="ARBA00022840"/>
    </source>
</evidence>
<feature type="region of interest" description="Disordered" evidence="14">
    <location>
        <begin position="210"/>
        <end position="277"/>
    </location>
</feature>
<evidence type="ECO:0000259" key="15">
    <source>
        <dbReference type="PROSITE" id="PS50011"/>
    </source>
</evidence>
<keyword evidence="9 13" id="KW-0067">ATP-binding</keyword>
<dbReference type="InterPro" id="IPR011009">
    <property type="entry name" value="Kinase-like_dom_sf"/>
</dbReference>
<dbReference type="Gene3D" id="3.30.200.20">
    <property type="entry name" value="Phosphorylase Kinase, domain 1"/>
    <property type="match status" value="1"/>
</dbReference>
<dbReference type="SMART" id="SM00220">
    <property type="entry name" value="S_TKc"/>
    <property type="match status" value="1"/>
</dbReference>
<accession>A0ABQ8UMX5</accession>
<keyword evidence="4" id="KW-0732">Signal</keyword>
<evidence type="ECO:0000256" key="12">
    <source>
        <dbReference type="ARBA" id="ARBA00023180"/>
    </source>
</evidence>
<evidence type="ECO:0000256" key="4">
    <source>
        <dbReference type="ARBA" id="ARBA00022729"/>
    </source>
</evidence>
<feature type="region of interest" description="Disordered" evidence="14">
    <location>
        <begin position="462"/>
        <end position="511"/>
    </location>
</feature>
<evidence type="ECO:0000256" key="8">
    <source>
        <dbReference type="ARBA" id="ARBA00022807"/>
    </source>
</evidence>
<keyword evidence="3" id="KW-0808">Transferase</keyword>
<dbReference type="InterPro" id="IPR000719">
    <property type="entry name" value="Prot_kinase_dom"/>
</dbReference>
<keyword evidence="6" id="KW-0418">Kinase</keyword>
<comment type="caution">
    <text evidence="16">The sequence shown here is derived from an EMBL/GenBank/DDBJ whole genome shotgun (WGS) entry which is preliminary data.</text>
</comment>
<dbReference type="PROSITE" id="PS50011">
    <property type="entry name" value="PROTEIN_KINASE_DOM"/>
    <property type="match status" value="1"/>
</dbReference>
<keyword evidence="12" id="KW-0325">Glycoprotein</keyword>
<reference evidence="16" key="1">
    <citation type="journal article" date="2022" name="bioRxiv">
        <title>Genomics of Preaxostyla Flagellates Illuminates Evolutionary Transitions and the Path Towards Mitochondrial Loss.</title>
        <authorList>
            <person name="Novak L.V.F."/>
            <person name="Treitli S.C."/>
            <person name="Pyrih J."/>
            <person name="Halakuc P."/>
            <person name="Pipaliya S.V."/>
            <person name="Vacek V."/>
            <person name="Brzon O."/>
            <person name="Soukal P."/>
            <person name="Eme L."/>
            <person name="Dacks J.B."/>
            <person name="Karnkowska A."/>
            <person name="Elias M."/>
            <person name="Hampl V."/>
        </authorList>
    </citation>
    <scope>NUCLEOTIDE SEQUENCE</scope>
    <source>
        <strain evidence="16">RCP-MX</strain>
    </source>
</reference>
<dbReference type="PANTHER" id="PTHR43671">
    <property type="entry name" value="SERINE/THREONINE-PROTEIN KINASE NEK"/>
    <property type="match status" value="1"/>
</dbReference>
<dbReference type="PROSITE" id="PS00107">
    <property type="entry name" value="PROTEIN_KINASE_ATP"/>
    <property type="match status" value="1"/>
</dbReference>
<keyword evidence="10" id="KW-0865">Zymogen</keyword>
<dbReference type="EMBL" id="JAPMOS010000017">
    <property type="protein sequence ID" value="KAJ4459816.1"/>
    <property type="molecule type" value="Genomic_DNA"/>
</dbReference>
<evidence type="ECO:0000313" key="17">
    <source>
        <dbReference type="Proteomes" id="UP001141327"/>
    </source>
</evidence>
<evidence type="ECO:0000256" key="1">
    <source>
        <dbReference type="ARBA" id="ARBA00010886"/>
    </source>
</evidence>
<feature type="domain" description="Protein kinase" evidence="15">
    <location>
        <begin position="351"/>
        <end position="770"/>
    </location>
</feature>
<dbReference type="Pfam" id="PF00112">
    <property type="entry name" value="Peptidase_C1"/>
    <property type="match status" value="1"/>
</dbReference>
<dbReference type="PANTHER" id="PTHR43671:SF106">
    <property type="entry name" value="NIMA-LIKE KINASE"/>
    <property type="match status" value="1"/>
</dbReference>
<evidence type="ECO:0000256" key="5">
    <source>
        <dbReference type="ARBA" id="ARBA00022741"/>
    </source>
</evidence>
<dbReference type="InterPro" id="IPR033157">
    <property type="entry name" value="CTSZ"/>
</dbReference>
<dbReference type="Proteomes" id="UP001141327">
    <property type="component" value="Unassembled WGS sequence"/>
</dbReference>
<dbReference type="InterPro" id="IPR000668">
    <property type="entry name" value="Peptidase_C1A_C"/>
</dbReference>
<evidence type="ECO:0000256" key="10">
    <source>
        <dbReference type="ARBA" id="ARBA00023145"/>
    </source>
</evidence>
<dbReference type="InterPro" id="IPR017441">
    <property type="entry name" value="Protein_kinase_ATP_BS"/>
</dbReference>
<evidence type="ECO:0000256" key="7">
    <source>
        <dbReference type="ARBA" id="ARBA00022801"/>
    </source>
</evidence>
<keyword evidence="2" id="KW-0645">Protease</keyword>
<evidence type="ECO:0000256" key="3">
    <source>
        <dbReference type="ARBA" id="ARBA00022679"/>
    </source>
</evidence>
<evidence type="ECO:0000256" key="6">
    <source>
        <dbReference type="ARBA" id="ARBA00022777"/>
    </source>
</evidence>
<name>A0ABQ8UMX5_9EUKA</name>
<feature type="compositionally biased region" description="Low complexity" evidence="14">
    <location>
        <begin position="530"/>
        <end position="548"/>
    </location>
</feature>
<evidence type="ECO:0000256" key="14">
    <source>
        <dbReference type="SAM" id="MobiDB-lite"/>
    </source>
</evidence>
<feature type="binding site" evidence="13">
    <location>
        <position position="383"/>
    </location>
    <ligand>
        <name>ATP</name>
        <dbReference type="ChEBI" id="CHEBI:30616"/>
    </ligand>
</feature>
<dbReference type="SUPFAM" id="SSF54001">
    <property type="entry name" value="Cysteine proteinases"/>
    <property type="match status" value="1"/>
</dbReference>